<proteinExistence type="predicted"/>
<dbReference type="AlphaFoldDB" id="A0A931ANZ3"/>
<comment type="caution">
    <text evidence="3">The sequence shown here is derived from an EMBL/GenBank/DDBJ whole genome shotgun (WGS) entry which is preliminary data.</text>
</comment>
<organism evidence="3 4">
    <name type="scientific">Halonatronomonas betaini</name>
    <dbReference type="NCBI Taxonomy" id="2778430"/>
    <lineage>
        <taxon>Bacteria</taxon>
        <taxon>Bacillati</taxon>
        <taxon>Bacillota</taxon>
        <taxon>Clostridia</taxon>
        <taxon>Halanaerobiales</taxon>
        <taxon>Halarsenatibacteraceae</taxon>
        <taxon>Halonatronomonas</taxon>
    </lineage>
</organism>
<keyword evidence="4" id="KW-1185">Reference proteome</keyword>
<gene>
    <name evidence="3" type="ORF">I0Q91_01935</name>
</gene>
<dbReference type="GO" id="GO:0016020">
    <property type="term" value="C:membrane"/>
    <property type="evidence" value="ECO:0007669"/>
    <property type="project" value="InterPro"/>
</dbReference>
<sequence length="156" mass="17413">MKKLSLITLVAVLTLGLLISSADVMAGSHEGEHDYGEYTDGRYRGSFYDGGEFNVAVQFYLEDNVISDPSFRYLYYDGVDYLGAAYLQSVRELRDQHVEALEYLDGKDVSAIDDLRHPGEIVTETEETVDGFSGATIRSSKIMSAMRDALNRGKYD</sequence>
<feature type="signal peptide" evidence="1">
    <location>
        <begin position="1"/>
        <end position="26"/>
    </location>
</feature>
<name>A0A931ANZ3_9FIRM</name>
<evidence type="ECO:0000259" key="2">
    <source>
        <dbReference type="Pfam" id="PF04205"/>
    </source>
</evidence>
<dbReference type="InterPro" id="IPR007329">
    <property type="entry name" value="FMN-bd"/>
</dbReference>
<evidence type="ECO:0000256" key="1">
    <source>
        <dbReference type="SAM" id="SignalP"/>
    </source>
</evidence>
<evidence type="ECO:0000313" key="4">
    <source>
        <dbReference type="Proteomes" id="UP000621436"/>
    </source>
</evidence>
<dbReference type="GO" id="GO:0010181">
    <property type="term" value="F:FMN binding"/>
    <property type="evidence" value="ECO:0007669"/>
    <property type="project" value="InterPro"/>
</dbReference>
<evidence type="ECO:0000313" key="3">
    <source>
        <dbReference type="EMBL" id="MBF8435827.1"/>
    </source>
</evidence>
<protein>
    <submittedName>
        <fullName evidence="3">FMN-binding protein</fullName>
    </submittedName>
</protein>
<accession>A0A931ANZ3</accession>
<dbReference type="Gene3D" id="3.90.1010.20">
    <property type="match status" value="1"/>
</dbReference>
<dbReference type="EMBL" id="JADPIE010000001">
    <property type="protein sequence ID" value="MBF8435827.1"/>
    <property type="molecule type" value="Genomic_DNA"/>
</dbReference>
<dbReference type="RefSeq" id="WP_270452507.1">
    <property type="nucleotide sequence ID" value="NZ_JADPIE010000001.1"/>
</dbReference>
<dbReference type="Pfam" id="PF04205">
    <property type="entry name" value="FMN_bind"/>
    <property type="match status" value="1"/>
</dbReference>
<keyword evidence="1" id="KW-0732">Signal</keyword>
<reference evidence="3" key="1">
    <citation type="submission" date="2020-11" db="EMBL/GenBank/DDBJ databases">
        <title>Halonatronomonas betainensis gen. nov., sp. nov. a novel haloalkaliphilic representative of the family Halanaerobiacae capable of betaine degradation.</title>
        <authorList>
            <person name="Boltyanskaya Y."/>
            <person name="Kevbrin V."/>
            <person name="Detkova E."/>
            <person name="Grouzdev D.S."/>
            <person name="Koziaeva V."/>
            <person name="Zhilina T."/>
        </authorList>
    </citation>
    <scope>NUCLEOTIDE SEQUENCE</scope>
    <source>
        <strain evidence="3">Z-7014</strain>
    </source>
</reference>
<dbReference type="Proteomes" id="UP000621436">
    <property type="component" value="Unassembled WGS sequence"/>
</dbReference>
<feature type="domain" description="FMN-binding" evidence="2">
    <location>
        <begin position="123"/>
        <end position="151"/>
    </location>
</feature>
<feature type="chain" id="PRO_5037278951" evidence="1">
    <location>
        <begin position="27"/>
        <end position="156"/>
    </location>
</feature>